<keyword evidence="2" id="KW-1185">Reference proteome</keyword>
<protein>
    <submittedName>
        <fullName evidence="1">Uncharacterized protein</fullName>
    </submittedName>
</protein>
<gene>
    <name evidence="1" type="ORF">WJU22_03725</name>
</gene>
<reference evidence="1 2" key="1">
    <citation type="submission" date="2024-03" db="EMBL/GenBank/DDBJ databases">
        <title>Chitinophaga caseinilytica sp. nov., a casein hydrolysing bacterium isolated from forest soil.</title>
        <authorList>
            <person name="Lee D.S."/>
            <person name="Han D.M."/>
            <person name="Baek J.H."/>
            <person name="Choi D.G."/>
            <person name="Jeon J.H."/>
            <person name="Jeon C.O."/>
        </authorList>
    </citation>
    <scope>NUCLEOTIDE SEQUENCE [LARGE SCALE GENOMIC DNA]</scope>
    <source>
        <strain evidence="1 2">KACC 19118</strain>
    </source>
</reference>
<evidence type="ECO:0000313" key="1">
    <source>
        <dbReference type="EMBL" id="WZN47288.1"/>
    </source>
</evidence>
<sequence>MPLHMPPSGPEDQPIYTTISRFLSDLHRQEGRNISHVTVTVHGQESYFLPGHDVHRLDVTRQKGYATLTYQEMTLEAPVDNTVMMIAMAPDAPQ</sequence>
<proteinExistence type="predicted"/>
<accession>A0ABZ2Z6E6</accession>
<dbReference type="Proteomes" id="UP001449657">
    <property type="component" value="Chromosome"/>
</dbReference>
<name>A0ABZ2Z6E6_9BACT</name>
<organism evidence="1 2">
    <name type="scientific">Chitinophaga caseinilytica</name>
    <dbReference type="NCBI Taxonomy" id="2267521"/>
    <lineage>
        <taxon>Bacteria</taxon>
        <taxon>Pseudomonadati</taxon>
        <taxon>Bacteroidota</taxon>
        <taxon>Chitinophagia</taxon>
        <taxon>Chitinophagales</taxon>
        <taxon>Chitinophagaceae</taxon>
        <taxon>Chitinophaga</taxon>
    </lineage>
</organism>
<dbReference type="RefSeq" id="WP_341841936.1">
    <property type="nucleotide sequence ID" value="NZ_CP149792.1"/>
</dbReference>
<evidence type="ECO:0000313" key="2">
    <source>
        <dbReference type="Proteomes" id="UP001449657"/>
    </source>
</evidence>
<dbReference type="EMBL" id="CP150096">
    <property type="protein sequence ID" value="WZN47288.1"/>
    <property type="molecule type" value="Genomic_DNA"/>
</dbReference>